<name>A0ACC0B7J4_CATRO</name>
<gene>
    <name evidence="1" type="ORF">M9H77_18410</name>
</gene>
<reference evidence="2" key="1">
    <citation type="journal article" date="2023" name="Nat. Plants">
        <title>Single-cell RNA sequencing provides a high-resolution roadmap for understanding the multicellular compartmentation of specialized metabolism.</title>
        <authorList>
            <person name="Sun S."/>
            <person name="Shen X."/>
            <person name="Li Y."/>
            <person name="Li Y."/>
            <person name="Wang S."/>
            <person name="Li R."/>
            <person name="Zhang H."/>
            <person name="Shen G."/>
            <person name="Guo B."/>
            <person name="Wei J."/>
            <person name="Xu J."/>
            <person name="St-Pierre B."/>
            <person name="Chen S."/>
            <person name="Sun C."/>
        </authorList>
    </citation>
    <scope>NUCLEOTIDE SEQUENCE [LARGE SCALE GENOMIC DNA]</scope>
</reference>
<evidence type="ECO:0000313" key="1">
    <source>
        <dbReference type="EMBL" id="KAI5668557.1"/>
    </source>
</evidence>
<evidence type="ECO:0000313" key="2">
    <source>
        <dbReference type="Proteomes" id="UP001060085"/>
    </source>
</evidence>
<organism evidence="1 2">
    <name type="scientific">Catharanthus roseus</name>
    <name type="common">Madagascar periwinkle</name>
    <name type="synonym">Vinca rosea</name>
    <dbReference type="NCBI Taxonomy" id="4058"/>
    <lineage>
        <taxon>Eukaryota</taxon>
        <taxon>Viridiplantae</taxon>
        <taxon>Streptophyta</taxon>
        <taxon>Embryophyta</taxon>
        <taxon>Tracheophyta</taxon>
        <taxon>Spermatophyta</taxon>
        <taxon>Magnoliopsida</taxon>
        <taxon>eudicotyledons</taxon>
        <taxon>Gunneridae</taxon>
        <taxon>Pentapetalae</taxon>
        <taxon>asterids</taxon>
        <taxon>lamiids</taxon>
        <taxon>Gentianales</taxon>
        <taxon>Apocynaceae</taxon>
        <taxon>Rauvolfioideae</taxon>
        <taxon>Vinceae</taxon>
        <taxon>Catharanthinae</taxon>
        <taxon>Catharanthus</taxon>
    </lineage>
</organism>
<proteinExistence type="predicted"/>
<keyword evidence="2" id="KW-1185">Reference proteome</keyword>
<comment type="caution">
    <text evidence="1">The sequence shown here is derived from an EMBL/GenBank/DDBJ whole genome shotgun (WGS) entry which is preliminary data.</text>
</comment>
<sequence length="177" mass="20215">MDSNVRTKGGEHGLYASIYASSVGHVPRKLVVTAINIPITTTTLQDTQEQTMTFSMVMDKEEATAQAPEESTFPKEEEAQQEIMERRHDDLVTFEEHPQITSVVEESKRDERLPKHKSEFEEGEVEKESESLLEIQKSHIEERKETKLETIEKNEEPYFEKNKITQTGIEVSSSTAS</sequence>
<dbReference type="EMBL" id="CM044704">
    <property type="protein sequence ID" value="KAI5668557.1"/>
    <property type="molecule type" value="Genomic_DNA"/>
</dbReference>
<protein>
    <submittedName>
        <fullName evidence="1">Uncharacterized protein</fullName>
    </submittedName>
</protein>
<accession>A0ACC0B7J4</accession>
<dbReference type="Proteomes" id="UP001060085">
    <property type="component" value="Linkage Group LG04"/>
</dbReference>